<name>A0ABS8VNS1_DATST</name>
<proteinExistence type="predicted"/>
<evidence type="ECO:0000313" key="2">
    <source>
        <dbReference type="Proteomes" id="UP000823775"/>
    </source>
</evidence>
<accession>A0ABS8VNS1</accession>
<gene>
    <name evidence="1" type="ORF">HAX54_040133</name>
</gene>
<reference evidence="1 2" key="1">
    <citation type="journal article" date="2021" name="BMC Genomics">
        <title>Datura genome reveals duplications of psychoactive alkaloid biosynthetic genes and high mutation rate following tissue culture.</title>
        <authorList>
            <person name="Rajewski A."/>
            <person name="Carter-House D."/>
            <person name="Stajich J."/>
            <person name="Litt A."/>
        </authorList>
    </citation>
    <scope>NUCLEOTIDE SEQUENCE [LARGE SCALE GENOMIC DNA]</scope>
    <source>
        <strain evidence="1">AR-01</strain>
    </source>
</reference>
<protein>
    <submittedName>
        <fullName evidence="1">Uncharacterized protein</fullName>
    </submittedName>
</protein>
<dbReference type="Proteomes" id="UP000823775">
    <property type="component" value="Unassembled WGS sequence"/>
</dbReference>
<evidence type="ECO:0000313" key="1">
    <source>
        <dbReference type="EMBL" id="MCE0481924.1"/>
    </source>
</evidence>
<dbReference type="EMBL" id="JACEIK010005627">
    <property type="protein sequence ID" value="MCE0481924.1"/>
    <property type="molecule type" value="Genomic_DNA"/>
</dbReference>
<sequence length="91" mass="10352">MIEHMLKIIAIKDCRYGLGYGYLLTRVFQRFGVVLGRGTVATRKQISTLSRLEECEYVAKKGGIEVENLTQQMLQDQCAATERIDKLLSKI</sequence>
<organism evidence="1 2">
    <name type="scientific">Datura stramonium</name>
    <name type="common">Jimsonweed</name>
    <name type="synonym">Common thornapple</name>
    <dbReference type="NCBI Taxonomy" id="4076"/>
    <lineage>
        <taxon>Eukaryota</taxon>
        <taxon>Viridiplantae</taxon>
        <taxon>Streptophyta</taxon>
        <taxon>Embryophyta</taxon>
        <taxon>Tracheophyta</taxon>
        <taxon>Spermatophyta</taxon>
        <taxon>Magnoliopsida</taxon>
        <taxon>eudicotyledons</taxon>
        <taxon>Gunneridae</taxon>
        <taxon>Pentapetalae</taxon>
        <taxon>asterids</taxon>
        <taxon>lamiids</taxon>
        <taxon>Solanales</taxon>
        <taxon>Solanaceae</taxon>
        <taxon>Solanoideae</taxon>
        <taxon>Datureae</taxon>
        <taxon>Datura</taxon>
    </lineage>
</organism>
<comment type="caution">
    <text evidence="1">The sequence shown here is derived from an EMBL/GenBank/DDBJ whole genome shotgun (WGS) entry which is preliminary data.</text>
</comment>
<keyword evidence="2" id="KW-1185">Reference proteome</keyword>